<dbReference type="InterPro" id="IPR032255">
    <property type="entry name" value="HBM"/>
</dbReference>
<organism evidence="8 9">
    <name type="scientific">Halodurantibacterium flavum</name>
    <dbReference type="NCBI Taxonomy" id="1382802"/>
    <lineage>
        <taxon>Bacteria</taxon>
        <taxon>Pseudomonadati</taxon>
        <taxon>Pseudomonadota</taxon>
        <taxon>Alphaproteobacteria</taxon>
        <taxon>Rhodobacterales</taxon>
        <taxon>Paracoccaceae</taxon>
        <taxon>Halodurantibacterium</taxon>
    </lineage>
</organism>
<feature type="domain" description="HAMP" evidence="6">
    <location>
        <begin position="315"/>
        <end position="368"/>
    </location>
</feature>
<dbReference type="SMART" id="SM00304">
    <property type="entry name" value="HAMP"/>
    <property type="match status" value="2"/>
</dbReference>
<protein>
    <submittedName>
        <fullName evidence="8">Methyl-accepting chemotaxis protein</fullName>
    </submittedName>
</protein>
<evidence type="ECO:0000313" key="8">
    <source>
        <dbReference type="EMBL" id="MFD1912212.1"/>
    </source>
</evidence>
<evidence type="ECO:0000259" key="7">
    <source>
        <dbReference type="PROSITE" id="PS51753"/>
    </source>
</evidence>
<keyword evidence="3" id="KW-0807">Transducer</keyword>
<dbReference type="InterPro" id="IPR003660">
    <property type="entry name" value="HAMP_dom"/>
</dbReference>
<evidence type="ECO:0000256" key="2">
    <source>
        <dbReference type="ARBA" id="ARBA00029447"/>
    </source>
</evidence>
<dbReference type="RefSeq" id="WP_390260653.1">
    <property type="nucleotide sequence ID" value="NZ_JBHUGH010000005.1"/>
</dbReference>
<keyword evidence="1" id="KW-0145">Chemotaxis</keyword>
<sequence>MKFHSIRFKILGGFASMLVLILVLAVTSFGGVNRITETFQDYRGAARQSALAKEMSLALTQMRFRLVYWMVTRAPSQAAAFKEQYQQLMDTNATAKSVLPDPAVQQRLTEIDQLVNNYAAGMDGMIREHARAGAAMAQLATLQTGLRNAATRMISAAPDDARQAMAAGMLVEKALEIRIRTYDFTRDIQPDQVGLVQTAVEEARALNREIGGRALTAETRALSAEFSTALDSYGQWLTAYSEALQERELIFARELVPLGPQLNEIFTDLATSADNSRDRLGALGVEQSAATISLVLAISAACLLAGLTIGTILGHRISRGVVGISHAIAEIGRQRYDTPVPGTTSKDEIGTIARNLTDFRDRLAESEQQQTVQRRRQQEQERVVRDLTAGLERLAQGDLTSPIDSPPSDPFPQEYEALRATFNELVRSLSEIITSITESASGVRSGASEVSQVAQDLSSRAETQAATLEQSAAALGEVTASVRSTADKAAQADRATLENKREAEAGGAVVREAVDAMRKIEKSSAQITRIIGVIDDISFQTNLLALNAGVEAARAGEAGRGFAVVASEVRALAQRASDSAKEIKALISESSQQVAEGSALVGKTGESLGDILRRVSEVSALVSEIAGMAREQARGLGEINTGVNQIDTVTQQNAAVAEESTAAAHSLLNEADQLTEALSGFRVSGGQRGQVMPLAPATEAPFRPARTGT</sequence>
<dbReference type="Gene3D" id="1.10.287.950">
    <property type="entry name" value="Methyl-accepting chemotaxis protein"/>
    <property type="match status" value="1"/>
</dbReference>
<dbReference type="PANTHER" id="PTHR43531">
    <property type="entry name" value="PROTEIN ICFG"/>
    <property type="match status" value="1"/>
</dbReference>
<evidence type="ECO:0000256" key="3">
    <source>
        <dbReference type="PROSITE-ProRule" id="PRU00284"/>
    </source>
</evidence>
<dbReference type="PANTHER" id="PTHR43531:SF11">
    <property type="entry name" value="METHYL-ACCEPTING CHEMOTAXIS PROTEIN 3"/>
    <property type="match status" value="1"/>
</dbReference>
<dbReference type="SMART" id="SM01358">
    <property type="entry name" value="HBM"/>
    <property type="match status" value="1"/>
</dbReference>
<gene>
    <name evidence="8" type="ORF">ACFSGJ_08290</name>
</gene>
<comment type="caution">
    <text evidence="8">The sequence shown here is derived from an EMBL/GenBank/DDBJ whole genome shotgun (WGS) entry which is preliminary data.</text>
</comment>
<feature type="transmembrane region" description="Helical" evidence="4">
    <location>
        <begin position="292"/>
        <end position="313"/>
    </location>
</feature>
<dbReference type="CDD" id="cd06225">
    <property type="entry name" value="HAMP"/>
    <property type="match status" value="1"/>
</dbReference>
<dbReference type="CDD" id="cd11386">
    <property type="entry name" value="MCP_signal"/>
    <property type="match status" value="1"/>
</dbReference>
<feature type="domain" description="HBM" evidence="7">
    <location>
        <begin position="44"/>
        <end position="281"/>
    </location>
</feature>
<dbReference type="EMBL" id="JBHUGH010000005">
    <property type="protein sequence ID" value="MFD1912212.1"/>
    <property type="molecule type" value="Genomic_DNA"/>
</dbReference>
<comment type="similarity">
    <text evidence="2">Belongs to the methyl-accepting chemotaxis (MCP) protein family.</text>
</comment>
<dbReference type="PROSITE" id="PS51753">
    <property type="entry name" value="HBM"/>
    <property type="match status" value="1"/>
</dbReference>
<accession>A0ABW4S3U2</accession>
<dbReference type="Gene3D" id="6.10.340.10">
    <property type="match status" value="1"/>
</dbReference>
<dbReference type="SUPFAM" id="SSF58104">
    <property type="entry name" value="Methyl-accepting chemotaxis protein (MCP) signaling domain"/>
    <property type="match status" value="1"/>
</dbReference>
<dbReference type="PROSITE" id="PS50885">
    <property type="entry name" value="HAMP"/>
    <property type="match status" value="2"/>
</dbReference>
<keyword evidence="4" id="KW-0812">Transmembrane</keyword>
<dbReference type="PROSITE" id="PS50111">
    <property type="entry name" value="CHEMOTAXIS_TRANSDUC_2"/>
    <property type="match status" value="1"/>
</dbReference>
<dbReference type="InterPro" id="IPR000727">
    <property type="entry name" value="T_SNARE_dom"/>
</dbReference>
<feature type="domain" description="HAMP" evidence="6">
    <location>
        <begin position="378"/>
        <end position="434"/>
    </location>
</feature>
<reference evidence="9" key="1">
    <citation type="journal article" date="2019" name="Int. J. Syst. Evol. Microbiol.">
        <title>The Global Catalogue of Microorganisms (GCM) 10K type strain sequencing project: providing services to taxonomists for standard genome sequencing and annotation.</title>
        <authorList>
            <consortium name="The Broad Institute Genomics Platform"/>
            <consortium name="The Broad Institute Genome Sequencing Center for Infectious Disease"/>
            <person name="Wu L."/>
            <person name="Ma J."/>
        </authorList>
    </citation>
    <scope>NUCLEOTIDE SEQUENCE [LARGE SCALE GENOMIC DNA]</scope>
    <source>
        <strain evidence="9">CGMCC 4.7242</strain>
    </source>
</reference>
<feature type="domain" description="Methyl-accepting transducer" evidence="5">
    <location>
        <begin position="439"/>
        <end position="668"/>
    </location>
</feature>
<proteinExistence type="inferred from homology"/>
<evidence type="ECO:0000259" key="5">
    <source>
        <dbReference type="PROSITE" id="PS50111"/>
    </source>
</evidence>
<dbReference type="Pfam" id="PF00015">
    <property type="entry name" value="MCPsignal"/>
    <property type="match status" value="1"/>
</dbReference>
<dbReference type="InterPro" id="IPR004089">
    <property type="entry name" value="MCPsignal_dom"/>
</dbReference>
<dbReference type="Proteomes" id="UP001597353">
    <property type="component" value="Unassembled WGS sequence"/>
</dbReference>
<name>A0ABW4S3U2_9RHOB</name>
<evidence type="ECO:0000256" key="1">
    <source>
        <dbReference type="ARBA" id="ARBA00022500"/>
    </source>
</evidence>
<evidence type="ECO:0000313" key="9">
    <source>
        <dbReference type="Proteomes" id="UP001597353"/>
    </source>
</evidence>
<keyword evidence="4" id="KW-0472">Membrane</keyword>
<evidence type="ECO:0000256" key="4">
    <source>
        <dbReference type="SAM" id="Phobius"/>
    </source>
</evidence>
<dbReference type="Pfam" id="PF00672">
    <property type="entry name" value="HAMP"/>
    <property type="match status" value="2"/>
</dbReference>
<dbReference type="InterPro" id="IPR051310">
    <property type="entry name" value="MCP_chemotaxis"/>
</dbReference>
<dbReference type="SMART" id="SM00283">
    <property type="entry name" value="MA"/>
    <property type="match status" value="1"/>
</dbReference>
<keyword evidence="4" id="KW-1133">Transmembrane helix</keyword>
<keyword evidence="9" id="KW-1185">Reference proteome</keyword>
<evidence type="ECO:0000259" key="6">
    <source>
        <dbReference type="PROSITE" id="PS50885"/>
    </source>
</evidence>
<dbReference type="SMART" id="SM00397">
    <property type="entry name" value="t_SNARE"/>
    <property type="match status" value="2"/>
</dbReference>
<dbReference type="SUPFAM" id="SSF158472">
    <property type="entry name" value="HAMP domain-like"/>
    <property type="match status" value="1"/>
</dbReference>